<dbReference type="GO" id="GO:0003700">
    <property type="term" value="F:DNA-binding transcription factor activity"/>
    <property type="evidence" value="ECO:0007669"/>
    <property type="project" value="TreeGrafter"/>
</dbReference>
<dbReference type="SUPFAM" id="SSF46689">
    <property type="entry name" value="Homeodomain-like"/>
    <property type="match status" value="1"/>
</dbReference>
<gene>
    <name evidence="4" type="ORF">NGAL_HAMBI1145_31660</name>
</gene>
<feature type="DNA-binding region" description="H-T-H motif" evidence="2">
    <location>
        <begin position="26"/>
        <end position="45"/>
    </location>
</feature>
<protein>
    <submittedName>
        <fullName evidence="4">Transcriptional regulator, TetR family</fullName>
    </submittedName>
</protein>
<dbReference type="InterPro" id="IPR023772">
    <property type="entry name" value="DNA-bd_HTH_TetR-type_CS"/>
</dbReference>
<dbReference type="InterPro" id="IPR009057">
    <property type="entry name" value="Homeodomain-like_sf"/>
</dbReference>
<evidence type="ECO:0000256" key="2">
    <source>
        <dbReference type="PROSITE-ProRule" id="PRU00335"/>
    </source>
</evidence>
<evidence type="ECO:0000256" key="1">
    <source>
        <dbReference type="ARBA" id="ARBA00023125"/>
    </source>
</evidence>
<dbReference type="InterPro" id="IPR001647">
    <property type="entry name" value="HTH_TetR"/>
</dbReference>
<feature type="domain" description="HTH tetR-type" evidence="3">
    <location>
        <begin position="3"/>
        <end position="63"/>
    </location>
</feature>
<dbReference type="OrthoDB" id="2356263at2"/>
<dbReference type="PANTHER" id="PTHR30055:SF181">
    <property type="entry name" value="BLR6905 PROTEIN"/>
    <property type="match status" value="1"/>
</dbReference>
<reference evidence="4 5" key="1">
    <citation type="submission" date="2014-08" db="EMBL/GenBank/DDBJ databases">
        <authorList>
            <person name="Chen Y.-H."/>
        </authorList>
    </citation>
    <scope>NUCLEOTIDE SEQUENCE [LARGE SCALE GENOMIC DNA]</scope>
</reference>
<keyword evidence="1 2" id="KW-0238">DNA-binding</keyword>
<dbReference type="Gene3D" id="1.10.357.10">
    <property type="entry name" value="Tetracycline Repressor, domain 2"/>
    <property type="match status" value="1"/>
</dbReference>
<dbReference type="SUPFAM" id="SSF48498">
    <property type="entry name" value="Tetracyclin repressor-like, C-terminal domain"/>
    <property type="match status" value="1"/>
</dbReference>
<dbReference type="InterPro" id="IPR050109">
    <property type="entry name" value="HTH-type_TetR-like_transc_reg"/>
</dbReference>
<dbReference type="Proteomes" id="UP000046176">
    <property type="component" value="Unassembled WGS sequence"/>
</dbReference>
<dbReference type="AlphaFoldDB" id="A0A0T7FM15"/>
<dbReference type="RefSeq" id="WP_046667280.1">
    <property type="nucleotide sequence ID" value="NZ_CCRH01000008.1"/>
</dbReference>
<dbReference type="Pfam" id="PF00440">
    <property type="entry name" value="TetR_N"/>
    <property type="match status" value="1"/>
</dbReference>
<dbReference type="InterPro" id="IPR036271">
    <property type="entry name" value="Tet_transcr_reg_TetR-rel_C_sf"/>
</dbReference>
<dbReference type="PRINTS" id="PR00455">
    <property type="entry name" value="HTHTETR"/>
</dbReference>
<dbReference type="GO" id="GO:0000976">
    <property type="term" value="F:transcription cis-regulatory region binding"/>
    <property type="evidence" value="ECO:0007669"/>
    <property type="project" value="TreeGrafter"/>
</dbReference>
<evidence type="ECO:0000259" key="3">
    <source>
        <dbReference type="PROSITE" id="PS50977"/>
    </source>
</evidence>
<dbReference type="PROSITE" id="PS50977">
    <property type="entry name" value="HTH_TETR_2"/>
    <property type="match status" value="1"/>
</dbReference>
<accession>A0A0T7FM15</accession>
<dbReference type="EMBL" id="CCRH01000008">
    <property type="protein sequence ID" value="CDZ36060.1"/>
    <property type="molecule type" value="Genomic_DNA"/>
</dbReference>
<dbReference type="PROSITE" id="PS01081">
    <property type="entry name" value="HTH_TETR_1"/>
    <property type="match status" value="1"/>
</dbReference>
<dbReference type="InterPro" id="IPR041586">
    <property type="entry name" value="PsrA_TetR_C"/>
</dbReference>
<proteinExistence type="predicted"/>
<organism evidence="4 5">
    <name type="scientific">Neorhizobium galegae bv. officinalis</name>
    <dbReference type="NCBI Taxonomy" id="323656"/>
    <lineage>
        <taxon>Bacteria</taxon>
        <taxon>Pseudomonadati</taxon>
        <taxon>Pseudomonadota</taxon>
        <taxon>Alphaproteobacteria</taxon>
        <taxon>Hyphomicrobiales</taxon>
        <taxon>Rhizobiaceae</taxon>
        <taxon>Rhizobium/Agrobacterium group</taxon>
        <taxon>Neorhizobium</taxon>
    </lineage>
</organism>
<name>A0A0T7FM15_NEOGA</name>
<dbReference type="PANTHER" id="PTHR30055">
    <property type="entry name" value="HTH-TYPE TRANSCRIPTIONAL REGULATOR RUTR"/>
    <property type="match status" value="1"/>
</dbReference>
<dbReference type="Pfam" id="PF17939">
    <property type="entry name" value="TetR_C_30"/>
    <property type="match status" value="1"/>
</dbReference>
<sequence>MRPNLREALLRNAVTLFSRSGYNAVSLRDIAKASGANVGSLTYHFGSKAKLLREVYERHTVPMNARRRELLGEALRISDPDQRLMAILRAYVVPAFVSSSEGDGGGAEFTRMRAVLSAEGNPDAQAIIADAFDETSRAFIKALADCVPGAPLEGLVWRSQFLLGSLYYALINPDRVTRLSGGTVDGNDREAAVNQIVEASYASFRSLGAEAGQSAAALKYATEEK</sequence>
<evidence type="ECO:0000313" key="4">
    <source>
        <dbReference type="EMBL" id="CDZ36060.1"/>
    </source>
</evidence>
<evidence type="ECO:0000313" key="5">
    <source>
        <dbReference type="Proteomes" id="UP000046176"/>
    </source>
</evidence>